<organism evidence="1 2">
    <name type="scientific">Chitinophaga flava</name>
    <dbReference type="NCBI Taxonomy" id="2259036"/>
    <lineage>
        <taxon>Bacteria</taxon>
        <taxon>Pseudomonadati</taxon>
        <taxon>Bacteroidota</taxon>
        <taxon>Chitinophagia</taxon>
        <taxon>Chitinophagales</taxon>
        <taxon>Chitinophagaceae</taxon>
        <taxon>Chitinophaga</taxon>
    </lineage>
</organism>
<dbReference type="RefSeq" id="WP_113618483.1">
    <property type="nucleotide sequence ID" value="NZ_QFFJ01000002.1"/>
</dbReference>
<evidence type="ECO:0000313" key="1">
    <source>
        <dbReference type="EMBL" id="RBL89736.1"/>
    </source>
</evidence>
<evidence type="ECO:0000313" key="2">
    <source>
        <dbReference type="Proteomes" id="UP000253410"/>
    </source>
</evidence>
<name>A0A365XTM9_9BACT</name>
<gene>
    <name evidence="1" type="ORF">DF182_24905</name>
</gene>
<dbReference type="Proteomes" id="UP000253410">
    <property type="component" value="Unassembled WGS sequence"/>
</dbReference>
<dbReference type="AlphaFoldDB" id="A0A365XTM9"/>
<proteinExistence type="predicted"/>
<protein>
    <submittedName>
        <fullName evidence="1">Uncharacterized protein</fullName>
    </submittedName>
</protein>
<accession>A0A365XTM9</accession>
<dbReference type="EMBL" id="QFFJ01000002">
    <property type="protein sequence ID" value="RBL89736.1"/>
    <property type="molecule type" value="Genomic_DNA"/>
</dbReference>
<reference evidence="1 2" key="1">
    <citation type="submission" date="2018-05" db="EMBL/GenBank/DDBJ databases">
        <title>Chitinophaga sp. K3CV102501T nov., isolated from isolated from a monsoon evergreen broad-leaved forest soil.</title>
        <authorList>
            <person name="Lv Y."/>
        </authorList>
    </citation>
    <scope>NUCLEOTIDE SEQUENCE [LARGE SCALE GENOMIC DNA]</scope>
    <source>
        <strain evidence="1 2">GDMCC 1.1325</strain>
    </source>
</reference>
<keyword evidence="2" id="KW-1185">Reference proteome</keyword>
<dbReference type="OrthoDB" id="7061142at2"/>
<comment type="caution">
    <text evidence="1">The sequence shown here is derived from an EMBL/GenBank/DDBJ whole genome shotgun (WGS) entry which is preliminary data.</text>
</comment>
<sequence>MGSMIEINDTLLITTEQGFPDNILHLEKHIKEPVTIDQVHGKLFSFYKKERVRIYQTDPVRVYLVQNIDGKWLFWGKIYIQSQSINKKLDAQGNWTIDNWETSGTFIITDLYEPAYQQEFTKRESPAGKSYF</sequence>